<feature type="region of interest" description="Disordered" evidence="1">
    <location>
        <begin position="385"/>
        <end position="422"/>
    </location>
</feature>
<organism evidence="2 3">
    <name type="scientific">Septoria linicola</name>
    <dbReference type="NCBI Taxonomy" id="215465"/>
    <lineage>
        <taxon>Eukaryota</taxon>
        <taxon>Fungi</taxon>
        <taxon>Dikarya</taxon>
        <taxon>Ascomycota</taxon>
        <taxon>Pezizomycotina</taxon>
        <taxon>Dothideomycetes</taxon>
        <taxon>Dothideomycetidae</taxon>
        <taxon>Mycosphaerellales</taxon>
        <taxon>Mycosphaerellaceae</taxon>
        <taxon>Septoria</taxon>
    </lineage>
</organism>
<keyword evidence="3" id="KW-1185">Reference proteome</keyword>
<evidence type="ECO:0000313" key="3">
    <source>
        <dbReference type="Proteomes" id="UP001056384"/>
    </source>
</evidence>
<protein>
    <submittedName>
        <fullName evidence="2">Uncharacterized protein</fullName>
    </submittedName>
</protein>
<dbReference type="Proteomes" id="UP001056384">
    <property type="component" value="Chromosome 3"/>
</dbReference>
<sequence>MFTQPVNCLFTRRQINREFKRVINISPELQRLMFLRQPRQSLGPWDYLLSPLCSFFDIPYSLARPPGAQFWMPPIRGYDEQLHRADHERLLKGHADAEEQDRTRALRKSPFLGPPGQRFFAHPNASWRKIKLARSSHNPAGRITLVQPIWTRPPRYSGDSPVGYFMYIQLDLDGTLGDLYRYYDEVFTRTHAQHHTLQNLANRHANFSPTGMEDRMGDEGPTQGSLALQHHSAQVMPTTLPTGFHSMWHGSQAGTLLPNHQFQNVVSTASWLDFPAAAGGYIHSGNMYTKGQESNHFGRHAPIPLSGPIRNSPFPAHSPGPHFANQQTHRFIEQASGHVGSCPDVAQYQVEGMFHKTSSDTFVHGSEGNVDVSLVDASNWDLSSFPSGDSSTGGSFSGSRTQDQGDEADGLDSNLGNDSSQDFNLEMFDTQTGFDAAVTGYVDTQPAPAMDPSQHSAQDYVQTGSDTLAQEFPSSCSDVSMFADADWTTFDNPLFDNMGFQFSDQQHESWA</sequence>
<reference evidence="2" key="1">
    <citation type="submission" date="2022-06" db="EMBL/GenBank/DDBJ databases">
        <title>Complete genome sequences of two strains of the flax pathogen Septoria linicola.</title>
        <authorList>
            <person name="Lapalu N."/>
            <person name="Simon A."/>
            <person name="Demenou B."/>
            <person name="Paumier D."/>
            <person name="Guillot M.-P."/>
            <person name="Gout L."/>
            <person name="Valade R."/>
        </authorList>
    </citation>
    <scope>NUCLEOTIDE SEQUENCE</scope>
    <source>
        <strain evidence="2">SE15195</strain>
    </source>
</reference>
<evidence type="ECO:0000313" key="2">
    <source>
        <dbReference type="EMBL" id="USW51656.1"/>
    </source>
</evidence>
<accession>A0A9Q9AVX6</accession>
<proteinExistence type="predicted"/>
<feature type="compositionally biased region" description="Low complexity" evidence="1">
    <location>
        <begin position="385"/>
        <end position="399"/>
    </location>
</feature>
<evidence type="ECO:0000256" key="1">
    <source>
        <dbReference type="SAM" id="MobiDB-lite"/>
    </source>
</evidence>
<dbReference type="EMBL" id="CP099420">
    <property type="protein sequence ID" value="USW51656.1"/>
    <property type="molecule type" value="Genomic_DNA"/>
</dbReference>
<gene>
    <name evidence="2" type="ORF">Slin15195_G049750</name>
</gene>
<dbReference type="AlphaFoldDB" id="A0A9Q9AVX6"/>
<name>A0A9Q9AVX6_9PEZI</name>